<dbReference type="InterPro" id="IPR021214">
    <property type="entry name" value="DUF2568"/>
</dbReference>
<name>A0A543I522_9MICO</name>
<comment type="caution">
    <text evidence="3">The sequence shown here is derived from an EMBL/GenBank/DDBJ whole genome shotgun (WGS) entry which is preliminary data.</text>
</comment>
<proteinExistence type="predicted"/>
<keyword evidence="2" id="KW-0472">Membrane</keyword>
<reference evidence="3 4" key="1">
    <citation type="submission" date="2019-06" db="EMBL/GenBank/DDBJ databases">
        <title>Sequencing the genomes of 1000 actinobacteria strains.</title>
        <authorList>
            <person name="Klenk H.-P."/>
        </authorList>
    </citation>
    <scope>NUCLEOTIDE SEQUENCE [LARGE SCALE GENOMIC DNA]</scope>
    <source>
        <strain evidence="3 4">DSM 18031</strain>
    </source>
</reference>
<keyword evidence="2" id="KW-0812">Transmembrane</keyword>
<accession>A0A543I522</accession>
<evidence type="ECO:0000313" key="4">
    <source>
        <dbReference type="Proteomes" id="UP000318331"/>
    </source>
</evidence>
<feature type="region of interest" description="Disordered" evidence="1">
    <location>
        <begin position="1"/>
        <end position="26"/>
    </location>
</feature>
<feature type="transmembrane region" description="Helical" evidence="2">
    <location>
        <begin position="68"/>
        <end position="86"/>
    </location>
</feature>
<evidence type="ECO:0000313" key="3">
    <source>
        <dbReference type="EMBL" id="TQM65685.1"/>
    </source>
</evidence>
<keyword evidence="4" id="KW-1185">Reference proteome</keyword>
<protein>
    <submittedName>
        <fullName evidence="3">Uncharacterized protein DUF2568</fullName>
    </submittedName>
</protein>
<gene>
    <name evidence="3" type="ORF">FB466_0497</name>
</gene>
<evidence type="ECO:0000256" key="2">
    <source>
        <dbReference type="SAM" id="Phobius"/>
    </source>
</evidence>
<organism evidence="3 4">
    <name type="scientific">Klugiella xanthotipulae</name>
    <dbReference type="NCBI Taxonomy" id="244735"/>
    <lineage>
        <taxon>Bacteria</taxon>
        <taxon>Bacillati</taxon>
        <taxon>Actinomycetota</taxon>
        <taxon>Actinomycetes</taxon>
        <taxon>Micrococcales</taxon>
        <taxon>Microbacteriaceae</taxon>
        <taxon>Klugiella</taxon>
    </lineage>
</organism>
<sequence>MLCRYPPRNGPAAPSEQPAANGRLGRVTDSATAPKIDTLTLCRAVMHLVLFVCVGAWGFLAWEMPWPGIATGIGSILVAILMWAAFLSPRPMLGVDAFARGLVELLLIAAAVVGLIAINAPPWLAIVVGLLTATTGFLAGRRSLS</sequence>
<feature type="transmembrane region" description="Helical" evidence="2">
    <location>
        <begin position="44"/>
        <end position="62"/>
    </location>
</feature>
<feature type="transmembrane region" description="Helical" evidence="2">
    <location>
        <begin position="123"/>
        <end position="140"/>
    </location>
</feature>
<evidence type="ECO:0000256" key="1">
    <source>
        <dbReference type="SAM" id="MobiDB-lite"/>
    </source>
</evidence>
<dbReference type="AlphaFoldDB" id="A0A543I522"/>
<dbReference type="Pfam" id="PF10823">
    <property type="entry name" value="DUF2568"/>
    <property type="match status" value="1"/>
</dbReference>
<dbReference type="EMBL" id="VFPN01000001">
    <property type="protein sequence ID" value="TQM65685.1"/>
    <property type="molecule type" value="Genomic_DNA"/>
</dbReference>
<feature type="transmembrane region" description="Helical" evidence="2">
    <location>
        <begin position="98"/>
        <end position="117"/>
    </location>
</feature>
<keyword evidence="2" id="KW-1133">Transmembrane helix</keyword>
<dbReference type="Proteomes" id="UP000318331">
    <property type="component" value="Unassembled WGS sequence"/>
</dbReference>